<comment type="caution">
    <text evidence="1">The sequence shown here is derived from an EMBL/GenBank/DDBJ whole genome shotgun (WGS) entry which is preliminary data.</text>
</comment>
<gene>
    <name evidence="1" type="ORF">HPB50_016969</name>
</gene>
<keyword evidence="2" id="KW-1185">Reference proteome</keyword>
<dbReference type="EMBL" id="CM023481">
    <property type="protein sequence ID" value="KAH6947059.1"/>
    <property type="molecule type" value="Genomic_DNA"/>
</dbReference>
<protein>
    <submittedName>
        <fullName evidence="1">Uncharacterized protein</fullName>
    </submittedName>
</protein>
<dbReference type="Proteomes" id="UP000821845">
    <property type="component" value="Chromosome 1"/>
</dbReference>
<name>A0ACB7TM30_HYAAI</name>
<evidence type="ECO:0000313" key="1">
    <source>
        <dbReference type="EMBL" id="KAH6947059.1"/>
    </source>
</evidence>
<proteinExistence type="predicted"/>
<organism evidence="1 2">
    <name type="scientific">Hyalomma asiaticum</name>
    <name type="common">Tick</name>
    <dbReference type="NCBI Taxonomy" id="266040"/>
    <lineage>
        <taxon>Eukaryota</taxon>
        <taxon>Metazoa</taxon>
        <taxon>Ecdysozoa</taxon>
        <taxon>Arthropoda</taxon>
        <taxon>Chelicerata</taxon>
        <taxon>Arachnida</taxon>
        <taxon>Acari</taxon>
        <taxon>Parasitiformes</taxon>
        <taxon>Ixodida</taxon>
        <taxon>Ixodoidea</taxon>
        <taxon>Ixodidae</taxon>
        <taxon>Hyalomminae</taxon>
        <taxon>Hyalomma</taxon>
    </lineage>
</organism>
<evidence type="ECO:0000313" key="2">
    <source>
        <dbReference type="Proteomes" id="UP000821845"/>
    </source>
</evidence>
<accession>A0ACB7TM30</accession>
<sequence length="187" mass="20058">MNTNETSKRNSDGRGHLLREVTTTVSCVTPLKNVTGSRRIRGMRPLAVNPPTAKISALAEAGEEIEKLDRKCQVEEASENAQVGESGAEASSSCEAPQSATQTDEESGEDRVGAPSEIESEPVTGGGFTAKEESSEMQTTPVAEEWRGLALLERRVRFGGERAAEGVDNDKISDASARKGYRRGPKH</sequence>
<reference evidence="1" key="1">
    <citation type="submission" date="2020-05" db="EMBL/GenBank/DDBJ databases">
        <title>Large-scale comparative analyses of tick genomes elucidate their genetic diversity and vector capacities.</title>
        <authorList>
            <person name="Jia N."/>
            <person name="Wang J."/>
            <person name="Shi W."/>
            <person name="Du L."/>
            <person name="Sun Y."/>
            <person name="Zhan W."/>
            <person name="Jiang J."/>
            <person name="Wang Q."/>
            <person name="Zhang B."/>
            <person name="Ji P."/>
            <person name="Sakyi L.B."/>
            <person name="Cui X."/>
            <person name="Yuan T."/>
            <person name="Jiang B."/>
            <person name="Yang W."/>
            <person name="Lam T.T.-Y."/>
            <person name="Chang Q."/>
            <person name="Ding S."/>
            <person name="Wang X."/>
            <person name="Zhu J."/>
            <person name="Ruan X."/>
            <person name="Zhao L."/>
            <person name="Wei J."/>
            <person name="Que T."/>
            <person name="Du C."/>
            <person name="Cheng J."/>
            <person name="Dai P."/>
            <person name="Han X."/>
            <person name="Huang E."/>
            <person name="Gao Y."/>
            <person name="Liu J."/>
            <person name="Shao H."/>
            <person name="Ye R."/>
            <person name="Li L."/>
            <person name="Wei W."/>
            <person name="Wang X."/>
            <person name="Wang C."/>
            <person name="Yang T."/>
            <person name="Huo Q."/>
            <person name="Li W."/>
            <person name="Guo W."/>
            <person name="Chen H."/>
            <person name="Zhou L."/>
            <person name="Ni X."/>
            <person name="Tian J."/>
            <person name="Zhou Y."/>
            <person name="Sheng Y."/>
            <person name="Liu T."/>
            <person name="Pan Y."/>
            <person name="Xia L."/>
            <person name="Li J."/>
            <person name="Zhao F."/>
            <person name="Cao W."/>
        </authorList>
    </citation>
    <scope>NUCLEOTIDE SEQUENCE</scope>
    <source>
        <strain evidence="1">Hyas-2018</strain>
    </source>
</reference>